<dbReference type="PANTHER" id="PTHR37940:SF1">
    <property type="entry name" value="LYSINE--TRNA LIGASE"/>
    <property type="match status" value="1"/>
</dbReference>
<dbReference type="PATRIC" id="fig|662476.7.peg.2975"/>
<keyword evidence="7 10" id="KW-0648">Protein biosynthesis</keyword>
<evidence type="ECO:0000313" key="12">
    <source>
        <dbReference type="EMBL" id="QUJ71342.1"/>
    </source>
</evidence>
<feature type="short sequence motif" description="'HIGH' region" evidence="10">
    <location>
        <begin position="42"/>
        <end position="50"/>
    </location>
</feature>
<evidence type="ECO:0000256" key="9">
    <source>
        <dbReference type="ARBA" id="ARBA00048573"/>
    </source>
</evidence>
<dbReference type="GO" id="GO:0005524">
    <property type="term" value="F:ATP binding"/>
    <property type="evidence" value="ECO:0007669"/>
    <property type="project" value="UniProtKB-UniRule"/>
</dbReference>
<evidence type="ECO:0000256" key="4">
    <source>
        <dbReference type="ARBA" id="ARBA00022598"/>
    </source>
</evidence>
<dbReference type="EC" id="6.1.1.6" evidence="10"/>
<dbReference type="RefSeq" id="WP_004964497.1">
    <property type="nucleotide sequence ID" value="NZ_AOLR01000023.1"/>
</dbReference>
<evidence type="ECO:0000256" key="10">
    <source>
        <dbReference type="HAMAP-Rule" id="MF_00177"/>
    </source>
</evidence>
<dbReference type="SUPFAM" id="SSF52374">
    <property type="entry name" value="Nucleotidylyl transferase"/>
    <property type="match status" value="1"/>
</dbReference>
<organism evidence="11 13">
    <name type="scientific">Haloarcula marismortui ATCC 33800</name>
    <dbReference type="NCBI Taxonomy" id="662476"/>
    <lineage>
        <taxon>Archaea</taxon>
        <taxon>Methanobacteriati</taxon>
        <taxon>Methanobacteriota</taxon>
        <taxon>Stenosarchaea group</taxon>
        <taxon>Halobacteria</taxon>
        <taxon>Halobacteriales</taxon>
        <taxon>Haloarculaceae</taxon>
        <taxon>Haloarcula</taxon>
    </lineage>
</organism>
<dbReference type="OrthoDB" id="6838at2157"/>
<dbReference type="PROSITE" id="PS00178">
    <property type="entry name" value="AA_TRNA_LIGASE_I"/>
    <property type="match status" value="1"/>
</dbReference>
<dbReference type="PANTHER" id="PTHR37940">
    <property type="entry name" value="LYSINE--TRNA LIGASE"/>
    <property type="match status" value="1"/>
</dbReference>
<proteinExistence type="inferred from homology"/>
<dbReference type="AlphaFoldDB" id="M0JUR4"/>
<accession>M0JUR4</accession>
<evidence type="ECO:0000313" key="11">
    <source>
        <dbReference type="EMBL" id="EMA12113.1"/>
    </source>
</evidence>
<comment type="similarity">
    <text evidence="2 10">Belongs to the class-I aminoacyl-tRNA synthetase family.</text>
</comment>
<feature type="short sequence motif" description="'KMSKS' region" evidence="10">
    <location>
        <begin position="307"/>
        <end position="311"/>
    </location>
</feature>
<comment type="subcellular location">
    <subcellularLocation>
        <location evidence="1 10">Cytoplasm</location>
    </subcellularLocation>
</comment>
<name>M0JUR4_9EURY</name>
<dbReference type="Proteomes" id="UP000682967">
    <property type="component" value="Chromosome"/>
</dbReference>
<dbReference type="GO" id="GO:0005737">
    <property type="term" value="C:cytoplasm"/>
    <property type="evidence" value="ECO:0007669"/>
    <property type="project" value="UniProtKB-SubCell"/>
</dbReference>
<reference evidence="11 13" key="1">
    <citation type="journal article" date="2014" name="PLoS Genet.">
        <title>Phylogenetically driven sequencing of extremely halophilic archaea reveals strategies for static and dynamic osmo-response.</title>
        <authorList>
            <person name="Becker E.A."/>
            <person name="Seitzer P.M."/>
            <person name="Tritt A."/>
            <person name="Larsen D."/>
            <person name="Krusor M."/>
            <person name="Yao A.I."/>
            <person name="Wu D."/>
            <person name="Madern D."/>
            <person name="Eisen J.A."/>
            <person name="Darling A.E."/>
            <person name="Facciotti M.T."/>
        </authorList>
    </citation>
    <scope>NUCLEOTIDE SEQUENCE [LARGE SCALE GENOMIC DNA]</scope>
    <source>
        <strain evidence="11 13">ATCC 33800</strain>
    </source>
</reference>
<keyword evidence="5 10" id="KW-0547">Nucleotide-binding</keyword>
<dbReference type="Pfam" id="PF01921">
    <property type="entry name" value="tRNA-synt_1f"/>
    <property type="match status" value="1"/>
</dbReference>
<keyword evidence="6 10" id="KW-0067">ATP-binding</keyword>
<dbReference type="GeneID" id="64823602"/>
<evidence type="ECO:0000256" key="7">
    <source>
        <dbReference type="ARBA" id="ARBA00022917"/>
    </source>
</evidence>
<dbReference type="InterPro" id="IPR001412">
    <property type="entry name" value="aa-tRNA-synth_I_CS"/>
</dbReference>
<keyword evidence="8 10" id="KW-0030">Aminoacyl-tRNA synthetase</keyword>
<dbReference type="Gene3D" id="1.10.10.350">
    <property type="match status" value="1"/>
</dbReference>
<evidence type="ECO:0000313" key="13">
    <source>
        <dbReference type="Proteomes" id="UP000011659"/>
    </source>
</evidence>
<dbReference type="Gene3D" id="1.10.10.770">
    <property type="match status" value="1"/>
</dbReference>
<evidence type="ECO:0000256" key="3">
    <source>
        <dbReference type="ARBA" id="ARBA00022490"/>
    </source>
</evidence>
<sequence>MAEDPYEVGRGGSRAFWADSVADAIEARDPDEPIVIKGGVSPSGVPHIGHFNEIMRGYYVAEALRDRGHEVRQVFTADDKDRLRAVPRQLADLDWNIVGLGEVDAGALGRNLGKPYTDIPDPFGCCDSYGAHFTALLQKSAELVGVDVEFVSNTELYADGEFEAVTRRVLERADRARDVLAEYQNKVDDDYVPFLPQCAECGKITEGVTAVDLDAGEVEYVCEDVEAGDQTIDGCGHEGTATLRDGKLPWRFEWPAQWEILGVDFEPFGKDHAEGSWPSGEDVAENVLDIQPPVPMVYEWFTLDGEPLSSSSGNVITVDEVLDILEPEVFKYFFVKDPRKQRDFSVENVDQLVDEFDRFERRYFGEAEASEDDAELAERAYPMVVNEPREQRVRIPYTFAAVLGMTDDPALREQIARKEGHIPDDAPEWAVEQALARVERAQKWASLTNNEFNYELKRAEMPDVSFDDETAAALDELADFIDEGHDGEAIQSEIYETAKRNDIDIGEFFSAGYRLLFDDTEGPQLGTFIAKLDREFVVERFHRNE</sequence>
<dbReference type="GO" id="GO:0000049">
    <property type="term" value="F:tRNA binding"/>
    <property type="evidence" value="ECO:0007669"/>
    <property type="project" value="InterPro"/>
</dbReference>
<evidence type="ECO:0000256" key="6">
    <source>
        <dbReference type="ARBA" id="ARBA00022840"/>
    </source>
</evidence>
<dbReference type="InterPro" id="IPR008925">
    <property type="entry name" value="aa_tRNA-synth_I_cd-bd_sf"/>
</dbReference>
<evidence type="ECO:0000256" key="8">
    <source>
        <dbReference type="ARBA" id="ARBA00023146"/>
    </source>
</evidence>
<keyword evidence="3 10" id="KW-0963">Cytoplasm</keyword>
<protein>
    <recommendedName>
        <fullName evidence="10">Lysine--tRNA ligase</fullName>
        <ecNumber evidence="10">6.1.1.6</ecNumber>
    </recommendedName>
    <alternativeName>
        <fullName evidence="10">Lysyl-tRNA synthetase</fullName>
        <shortName evidence="10">LysRS</shortName>
    </alternativeName>
</protein>
<gene>
    <name evidence="11" type="primary">lysK</name>
    <name evidence="10" type="synonym">lysS</name>
    <name evidence="11" type="ORF">C436_14874</name>
    <name evidence="12" type="ORF">KDQ40_11560</name>
</gene>
<dbReference type="Gene3D" id="6.10.20.10">
    <property type="entry name" value="Lysine tRNA ligase, stem contact fold domain"/>
    <property type="match status" value="1"/>
</dbReference>
<dbReference type="Proteomes" id="UP000011659">
    <property type="component" value="Unassembled WGS sequence"/>
</dbReference>
<reference evidence="12" key="2">
    <citation type="submission" date="2021-04" db="EMBL/GenBank/DDBJ databases">
        <title>Complete Genome sequence and Methylome Analysis of the Haloarchaeon Haloarcula sinaiiensis.</title>
        <authorList>
            <person name="Fomenkov A."/>
            <person name="DasSarma P."/>
            <person name="DasSarma S."/>
            <person name="Roberts R.J."/>
        </authorList>
    </citation>
    <scope>NUCLEOTIDE SEQUENCE</scope>
    <source>
        <strain evidence="12">ATCC 33800</strain>
    </source>
</reference>
<evidence type="ECO:0000256" key="2">
    <source>
        <dbReference type="ARBA" id="ARBA00005594"/>
    </source>
</evidence>
<comment type="catalytic activity">
    <reaction evidence="9 10">
        <text>tRNA(Lys) + L-lysine + ATP = L-lysyl-tRNA(Lys) + AMP + diphosphate</text>
        <dbReference type="Rhea" id="RHEA:20792"/>
        <dbReference type="Rhea" id="RHEA-COMP:9696"/>
        <dbReference type="Rhea" id="RHEA-COMP:9697"/>
        <dbReference type="ChEBI" id="CHEBI:30616"/>
        <dbReference type="ChEBI" id="CHEBI:32551"/>
        <dbReference type="ChEBI" id="CHEBI:33019"/>
        <dbReference type="ChEBI" id="CHEBI:78442"/>
        <dbReference type="ChEBI" id="CHEBI:78529"/>
        <dbReference type="ChEBI" id="CHEBI:456215"/>
        <dbReference type="EC" id="6.1.1.6"/>
    </reaction>
</comment>
<dbReference type="KEGG" id="hsin:KDQ40_11560"/>
<dbReference type="GO" id="GO:0006430">
    <property type="term" value="P:lysyl-tRNA aminoacylation"/>
    <property type="evidence" value="ECO:0007669"/>
    <property type="project" value="UniProtKB-UniRule"/>
</dbReference>
<evidence type="ECO:0000256" key="1">
    <source>
        <dbReference type="ARBA" id="ARBA00004496"/>
    </source>
</evidence>
<dbReference type="GO" id="GO:0004824">
    <property type="term" value="F:lysine-tRNA ligase activity"/>
    <property type="evidence" value="ECO:0007669"/>
    <property type="project" value="UniProtKB-UniRule"/>
</dbReference>
<dbReference type="SUPFAM" id="SSF48163">
    <property type="entry name" value="An anticodon-binding domain of class I aminoacyl-tRNA synthetases"/>
    <property type="match status" value="1"/>
</dbReference>
<dbReference type="NCBIfam" id="TIGR00467">
    <property type="entry name" value="lysS_arch"/>
    <property type="match status" value="1"/>
</dbReference>
<dbReference type="InterPro" id="IPR014729">
    <property type="entry name" value="Rossmann-like_a/b/a_fold"/>
</dbReference>
<dbReference type="InterPro" id="IPR042078">
    <property type="entry name" value="Lys-tRNA-ligase_SC_fold"/>
</dbReference>
<dbReference type="EMBL" id="AOLR01000023">
    <property type="protein sequence ID" value="EMA12113.1"/>
    <property type="molecule type" value="Genomic_DNA"/>
</dbReference>
<dbReference type="HAMAP" id="MF_00177">
    <property type="entry name" value="Lys_tRNA_synth_class1"/>
    <property type="match status" value="1"/>
</dbReference>
<dbReference type="InterPro" id="IPR020751">
    <property type="entry name" value="aa-tRNA-synth_I_codon-bd_sub2"/>
</dbReference>
<dbReference type="Gene3D" id="3.40.50.620">
    <property type="entry name" value="HUPs"/>
    <property type="match status" value="1"/>
</dbReference>
<comment type="caution">
    <text evidence="10">Lacks conserved residue(s) required for the propagation of feature annotation.</text>
</comment>
<dbReference type="InterPro" id="IPR002904">
    <property type="entry name" value="Lys-tRNA-ligase"/>
</dbReference>
<dbReference type="EMBL" id="CP073366">
    <property type="protein sequence ID" value="QUJ71342.1"/>
    <property type="molecule type" value="Genomic_DNA"/>
</dbReference>
<evidence type="ECO:0000256" key="5">
    <source>
        <dbReference type="ARBA" id="ARBA00022741"/>
    </source>
</evidence>
<keyword evidence="13" id="KW-1185">Reference proteome</keyword>
<keyword evidence="4 10" id="KW-0436">Ligase</keyword>